<comment type="caution">
    <text evidence="3">The sequence shown here is derived from an EMBL/GenBank/DDBJ whole genome shotgun (WGS) entry which is preliminary data.</text>
</comment>
<sequence>MADPATLARMLGKDSDPTYSAAARASVEGRSVLVTGAGGSIGSEIVRQLHRLSPGPVYLLDHDEGALHSLQVELNGHGLLDDDRTVLADIRDGDVMRRLMERIRPDIVFHAAAHKHLPLLERYPAEGIKTNLLGTANMIAAAAHAGTGTFVNISTDKAAAPTSVLGATKRLAERVVAAWSGGPMRVASVRFGNVLGSRGSFLPTLHWQLSNDLPVTITDPRITRFFMTIPEAASLVIEAGEMARTGETYVLDMGDPVSIEDLVRRFAIDLEVTPEIVYTGLRPGEKLHEELLDGIENLTGTRHSRVSAVIANGPAPATLLDRVDRLADDLTTLADEELRDQLWDLVDSTAADLAGVR</sequence>
<keyword evidence="4" id="KW-1185">Reference proteome</keyword>
<dbReference type="InterPro" id="IPR036291">
    <property type="entry name" value="NAD(P)-bd_dom_sf"/>
</dbReference>
<evidence type="ECO:0000259" key="2">
    <source>
        <dbReference type="Pfam" id="PF02719"/>
    </source>
</evidence>
<dbReference type="SUPFAM" id="SSF51735">
    <property type="entry name" value="NAD(P)-binding Rossmann-fold domains"/>
    <property type="match status" value="1"/>
</dbReference>
<dbReference type="eggNOG" id="COG1086">
    <property type="taxonomic scope" value="Bacteria"/>
</dbReference>
<feature type="domain" description="Polysaccharide biosynthesis protein CapD-like" evidence="2">
    <location>
        <begin position="32"/>
        <end position="308"/>
    </location>
</feature>
<dbReference type="STRING" id="1869.MB27_32840"/>
<evidence type="ECO:0000313" key="4">
    <source>
        <dbReference type="Proteomes" id="UP000054537"/>
    </source>
</evidence>
<evidence type="ECO:0000313" key="3">
    <source>
        <dbReference type="EMBL" id="KHD73882.1"/>
    </source>
</evidence>
<proteinExistence type="inferred from homology"/>
<dbReference type="PANTHER" id="PTHR43318:SF1">
    <property type="entry name" value="POLYSACCHARIDE BIOSYNTHESIS PROTEIN EPSC-RELATED"/>
    <property type="match status" value="1"/>
</dbReference>
<evidence type="ECO:0000256" key="1">
    <source>
        <dbReference type="ARBA" id="ARBA00007430"/>
    </source>
</evidence>
<dbReference type="InterPro" id="IPR003869">
    <property type="entry name" value="Polysac_CapD-like"/>
</dbReference>
<dbReference type="Proteomes" id="UP000054537">
    <property type="component" value="Unassembled WGS sequence"/>
</dbReference>
<dbReference type="Gene3D" id="3.40.50.720">
    <property type="entry name" value="NAD(P)-binding Rossmann-like Domain"/>
    <property type="match status" value="1"/>
</dbReference>
<dbReference type="AlphaFoldDB" id="A0A0A6X1B2"/>
<dbReference type="InterPro" id="IPR051203">
    <property type="entry name" value="Polysaccharide_Synthase-Rel"/>
</dbReference>
<organism evidence="3 4">
    <name type="scientific">Actinoplanes utahensis</name>
    <dbReference type="NCBI Taxonomy" id="1869"/>
    <lineage>
        <taxon>Bacteria</taxon>
        <taxon>Bacillati</taxon>
        <taxon>Actinomycetota</taxon>
        <taxon>Actinomycetes</taxon>
        <taxon>Micromonosporales</taxon>
        <taxon>Micromonosporaceae</taxon>
        <taxon>Actinoplanes</taxon>
    </lineage>
</organism>
<name>A0A0A6X1B2_ACTUT</name>
<dbReference type="CDD" id="cd05237">
    <property type="entry name" value="UDP_invert_4-6DH_SDR_e"/>
    <property type="match status" value="1"/>
</dbReference>
<dbReference type="Pfam" id="PF02719">
    <property type="entry name" value="Polysacc_synt_2"/>
    <property type="match status" value="1"/>
</dbReference>
<protein>
    <submittedName>
        <fullName evidence="3">Capsule biosynthesis protein CapD</fullName>
    </submittedName>
</protein>
<reference evidence="3 4" key="1">
    <citation type="submission" date="2014-10" db="EMBL/GenBank/DDBJ databases">
        <title>Draft genome sequence of Actinoplanes utahensis NRRL 12052.</title>
        <authorList>
            <person name="Velasco-Bucheli B."/>
            <person name="del Cerro C."/>
            <person name="Hormigo D."/>
            <person name="Garcia J.L."/>
            <person name="Acebal C."/>
            <person name="Arroyo M."/>
            <person name="de la Mata I."/>
        </authorList>
    </citation>
    <scope>NUCLEOTIDE SEQUENCE [LARGE SCALE GENOMIC DNA]</scope>
    <source>
        <strain evidence="3 4">NRRL 12052</strain>
    </source>
</reference>
<comment type="similarity">
    <text evidence="1">Belongs to the polysaccharide synthase family.</text>
</comment>
<accession>A0A0A6X1B2</accession>
<dbReference type="EMBL" id="JRTT01000128">
    <property type="protein sequence ID" value="KHD73882.1"/>
    <property type="molecule type" value="Genomic_DNA"/>
</dbReference>
<dbReference type="PANTHER" id="PTHR43318">
    <property type="entry name" value="UDP-N-ACETYLGLUCOSAMINE 4,6-DEHYDRATASE"/>
    <property type="match status" value="1"/>
</dbReference>
<gene>
    <name evidence="3" type="ORF">MB27_32840</name>
</gene>